<evidence type="ECO:0000256" key="1">
    <source>
        <dbReference type="SAM" id="SignalP"/>
    </source>
</evidence>
<evidence type="ECO:0000313" key="3">
    <source>
        <dbReference type="Proteomes" id="UP001164693"/>
    </source>
</evidence>
<sequence length="374" mass="38264">MRAVVALAALLSLAACTSSVSRPAPTAARTGWHELALPAAGARVMVLTPFAGGVLALGSVPASVGRAPAAWTTTDARSWRRLALHPVTGYGQQAEFVMAGVAGTHIAAYGQAFGGAHSNARPTLWEGGTGGLTEHEQVFTLFGGEHAIATSDEAARPGQVLLAGSWDEAGGGYGAAVWTSPDGAAWTRYTDVPGLASGPGEQTAAYGAAATPSGFLVVGNTQRAGDGTVRTDALTWTSATGRAWTRSRLPSTGPASATRAACDASGCVVAGNTATAEQHVLCWSIDPSGRATPASSGPGRGLVQVRQVLAQTDRAYVLSDVDRVIRLDTVARDCTGWRSIPVPERAQDAALTRLGDRLLLATTGSGASRLWLRG</sequence>
<keyword evidence="3" id="KW-1185">Reference proteome</keyword>
<accession>A0ABY7JW33</accession>
<organism evidence="2 3">
    <name type="scientific">Jatrophihabitans cynanchi</name>
    <dbReference type="NCBI Taxonomy" id="2944128"/>
    <lineage>
        <taxon>Bacteria</taxon>
        <taxon>Bacillati</taxon>
        <taxon>Actinomycetota</taxon>
        <taxon>Actinomycetes</taxon>
        <taxon>Jatrophihabitantales</taxon>
        <taxon>Jatrophihabitantaceae</taxon>
        <taxon>Jatrophihabitans</taxon>
    </lineage>
</organism>
<feature type="signal peptide" evidence="1">
    <location>
        <begin position="1"/>
        <end position="23"/>
    </location>
</feature>
<dbReference type="EMBL" id="CP097463">
    <property type="protein sequence ID" value="WAX56772.1"/>
    <property type="molecule type" value="Genomic_DNA"/>
</dbReference>
<dbReference type="PROSITE" id="PS51257">
    <property type="entry name" value="PROKAR_LIPOPROTEIN"/>
    <property type="match status" value="1"/>
</dbReference>
<dbReference type="RefSeq" id="WP_269443307.1">
    <property type="nucleotide sequence ID" value="NZ_CP097463.1"/>
</dbReference>
<feature type="chain" id="PRO_5045936898" description="Exo-alpha-sialidase" evidence="1">
    <location>
        <begin position="24"/>
        <end position="374"/>
    </location>
</feature>
<name>A0ABY7JW33_9ACTN</name>
<gene>
    <name evidence="2" type="ORF">M6B22_19935</name>
</gene>
<evidence type="ECO:0008006" key="4">
    <source>
        <dbReference type="Google" id="ProtNLM"/>
    </source>
</evidence>
<proteinExistence type="predicted"/>
<evidence type="ECO:0000313" key="2">
    <source>
        <dbReference type="EMBL" id="WAX56772.1"/>
    </source>
</evidence>
<dbReference type="Proteomes" id="UP001164693">
    <property type="component" value="Chromosome"/>
</dbReference>
<reference evidence="2" key="1">
    <citation type="submission" date="2022-05" db="EMBL/GenBank/DDBJ databases">
        <title>Jatrophihabitans sp. SB3-54 whole genome sequence.</title>
        <authorList>
            <person name="Suh M.K."/>
            <person name="Eom M.K."/>
            <person name="Kim J.S."/>
            <person name="Kim H.S."/>
            <person name="Do H.E."/>
            <person name="Shin Y.K."/>
            <person name="Lee J.-S."/>
        </authorList>
    </citation>
    <scope>NUCLEOTIDE SEQUENCE</scope>
    <source>
        <strain evidence="2">SB3-54</strain>
    </source>
</reference>
<keyword evidence="1" id="KW-0732">Signal</keyword>
<protein>
    <recommendedName>
        <fullName evidence="4">Exo-alpha-sialidase</fullName>
    </recommendedName>
</protein>